<gene>
    <name evidence="3" type="ORF">S40285_05068</name>
</gene>
<organism evidence="3 4">
    <name type="scientific">Stachybotrys chlorohalonatus (strain IBT 40285)</name>
    <dbReference type="NCBI Taxonomy" id="1283841"/>
    <lineage>
        <taxon>Eukaryota</taxon>
        <taxon>Fungi</taxon>
        <taxon>Dikarya</taxon>
        <taxon>Ascomycota</taxon>
        <taxon>Pezizomycotina</taxon>
        <taxon>Sordariomycetes</taxon>
        <taxon>Hypocreomycetidae</taxon>
        <taxon>Hypocreales</taxon>
        <taxon>Stachybotryaceae</taxon>
        <taxon>Stachybotrys</taxon>
    </lineage>
</organism>
<reference evidence="3 4" key="1">
    <citation type="journal article" date="2014" name="BMC Genomics">
        <title>Comparative genome sequencing reveals chemotype-specific gene clusters in the toxigenic black mold Stachybotrys.</title>
        <authorList>
            <person name="Semeiks J."/>
            <person name="Borek D."/>
            <person name="Otwinowski Z."/>
            <person name="Grishin N.V."/>
        </authorList>
    </citation>
    <scope>NUCLEOTIDE SEQUENCE [LARGE SCALE GENOMIC DNA]</scope>
    <source>
        <strain evidence="3 4">IBT 40285</strain>
    </source>
</reference>
<evidence type="ECO:0000313" key="3">
    <source>
        <dbReference type="EMBL" id="KFA60667.1"/>
    </source>
</evidence>
<sequence>MPEATDHYRHRHKPSHTKAPFPHVNTTQRYIPATLPTAAEKTTRRAPRAFHVWRSRDNRKGRHALVVAPEYVTEGGHEGPRLSAHWRQVLRGIAKIFLRYPVWDISYDVAAIFTIGSVIWVINGFFSWLPLAAPSTTFPGEASWGGGVTALAGATVFEVGSVLLMLEAVNENRADCFGWAVEESLDGLLKLHSTHSCRHHHAQTNTFVKHRSTSEHIPAKGGQSRTWSWLPTWHELRTHYIRDLGFLASSAQMLGATIFWIAGITAIPPVLSGFSTPVENGLYWFPQVLGGVGFIISGFLFMVEVQPHWYMPAPRVLGWHIGFWNLVGAIGFTLCGALGFGAQREGVEYALTLATFIGSWAFLIGSVIQLYESLNKYTLWVVKDLSKYA</sequence>
<dbReference type="OrthoDB" id="2603at2759"/>
<keyword evidence="2" id="KW-1133">Transmembrane helix</keyword>
<keyword evidence="2" id="KW-0472">Membrane</keyword>
<dbReference type="AlphaFoldDB" id="A0A084Q9N2"/>
<name>A0A084Q9N2_STAC4</name>
<evidence type="ECO:0000256" key="1">
    <source>
        <dbReference type="SAM" id="MobiDB-lite"/>
    </source>
</evidence>
<feature type="region of interest" description="Disordered" evidence="1">
    <location>
        <begin position="1"/>
        <end position="23"/>
    </location>
</feature>
<feature type="transmembrane region" description="Helical" evidence="2">
    <location>
        <begin position="323"/>
        <end position="343"/>
    </location>
</feature>
<evidence type="ECO:0008006" key="5">
    <source>
        <dbReference type="Google" id="ProtNLM"/>
    </source>
</evidence>
<keyword evidence="2" id="KW-0812">Transmembrane</keyword>
<protein>
    <recommendedName>
        <fullName evidence="5">Integral membrane protein</fullName>
    </recommendedName>
</protein>
<feature type="transmembrane region" description="Helical" evidence="2">
    <location>
        <begin position="105"/>
        <end position="126"/>
    </location>
</feature>
<dbReference type="STRING" id="1283841.A0A084Q9N2"/>
<dbReference type="EMBL" id="KL660898">
    <property type="protein sequence ID" value="KFA60667.1"/>
    <property type="molecule type" value="Genomic_DNA"/>
</dbReference>
<accession>A0A084Q9N2</accession>
<proteinExistence type="predicted"/>
<keyword evidence="4" id="KW-1185">Reference proteome</keyword>
<feature type="transmembrane region" description="Helical" evidence="2">
    <location>
        <begin position="349"/>
        <end position="371"/>
    </location>
</feature>
<dbReference type="HOGENOM" id="CLU_027441_0_0_1"/>
<feature type="transmembrane region" description="Helical" evidence="2">
    <location>
        <begin position="146"/>
        <end position="166"/>
    </location>
</feature>
<feature type="transmembrane region" description="Helical" evidence="2">
    <location>
        <begin position="244"/>
        <end position="271"/>
    </location>
</feature>
<dbReference type="OMA" id="WDISWLV"/>
<dbReference type="Proteomes" id="UP000028524">
    <property type="component" value="Unassembled WGS sequence"/>
</dbReference>
<feature type="transmembrane region" description="Helical" evidence="2">
    <location>
        <begin position="283"/>
        <end position="303"/>
    </location>
</feature>
<evidence type="ECO:0000313" key="4">
    <source>
        <dbReference type="Proteomes" id="UP000028524"/>
    </source>
</evidence>
<dbReference type="InParanoid" id="A0A084Q9N2"/>
<evidence type="ECO:0000256" key="2">
    <source>
        <dbReference type="SAM" id="Phobius"/>
    </source>
</evidence>